<dbReference type="AlphaFoldDB" id="A0A5B9DE87"/>
<dbReference type="Pfam" id="PF13483">
    <property type="entry name" value="Lactamase_B_3"/>
    <property type="match status" value="1"/>
</dbReference>
<keyword evidence="2" id="KW-1185">Reference proteome</keyword>
<dbReference type="InterPro" id="IPR050114">
    <property type="entry name" value="UPF0173_UPF0282_UlaG_hydrolase"/>
</dbReference>
<dbReference type="InterPro" id="IPR036866">
    <property type="entry name" value="RibonucZ/Hydroxyglut_hydro"/>
</dbReference>
<evidence type="ECO:0000313" key="2">
    <source>
        <dbReference type="Proteomes" id="UP000321408"/>
    </source>
</evidence>
<accession>A0A5B9DE87</accession>
<dbReference type="PANTHER" id="PTHR43546:SF8">
    <property type="entry name" value="METALLO-BETA-LACTAMASE DOMAIN-CONTAINING PROTEIN"/>
    <property type="match status" value="1"/>
</dbReference>
<evidence type="ECO:0000313" key="1">
    <source>
        <dbReference type="EMBL" id="QEE17311.1"/>
    </source>
</evidence>
<reference evidence="1 2" key="2">
    <citation type="journal article" date="2024" name="Int. J. Syst. Evol. Microbiol.">
        <title>Promethearchaeum syntrophicum gen. nov., sp. nov., an anaerobic, obligately syntrophic archaeon, the first isolate of the lineage 'Asgard' archaea, and proposal of the new archaeal phylum Promethearchaeota phyl. nov. and kingdom Promethearchaeati regn. nov.</title>
        <authorList>
            <person name="Imachi H."/>
            <person name="Nobu M.K."/>
            <person name="Kato S."/>
            <person name="Takaki Y."/>
            <person name="Miyazaki M."/>
            <person name="Miyata M."/>
            <person name="Ogawara M."/>
            <person name="Saito Y."/>
            <person name="Sakai S."/>
            <person name="Tahara Y.O."/>
            <person name="Takano Y."/>
            <person name="Tasumi E."/>
            <person name="Uematsu K."/>
            <person name="Yoshimura T."/>
            <person name="Itoh T."/>
            <person name="Ohkuma M."/>
            <person name="Takai K."/>
        </authorList>
    </citation>
    <scope>NUCLEOTIDE SEQUENCE [LARGE SCALE GENOMIC DNA]</scope>
    <source>
        <strain evidence="1 2">MK-D1</strain>
    </source>
</reference>
<dbReference type="GeneID" id="41331113"/>
<dbReference type="EMBL" id="CP042905">
    <property type="protein sequence ID" value="QEE17311.1"/>
    <property type="molecule type" value="Genomic_DNA"/>
</dbReference>
<dbReference type="SUPFAM" id="SSF56281">
    <property type="entry name" value="Metallo-hydrolase/oxidoreductase"/>
    <property type="match status" value="1"/>
</dbReference>
<dbReference type="OrthoDB" id="28313at2157"/>
<dbReference type="GO" id="GO:0016787">
    <property type="term" value="F:hydrolase activity"/>
    <property type="evidence" value="ECO:0007669"/>
    <property type="project" value="UniProtKB-KW"/>
</dbReference>
<proteinExistence type="predicted"/>
<protein>
    <submittedName>
        <fullName evidence="1">MBL fold metallo-hydrolase</fullName>
    </submittedName>
</protein>
<sequence length="214" mass="24560">MVKITWIGHASFMLESAGKRVYIDPYQLTEEYKKLPADAIFITHDHGDHFDENSVKLIFNKETKVVCPVTCNGPIEKFQAKGFSPGGKGSARGFEFQAIRAYNPEKRFHPKSNNWLGYIINIENHQIMHAGDTDYIPEYEDLKGKVDIALLPVGDNYTMDFNDGIKTIAAINPQYVIPMHLWDKDPNEFKIMSEKKYPKTEIIILSETDNVFER</sequence>
<reference evidence="1 2" key="1">
    <citation type="journal article" date="2020" name="Nature">
        <title>Isolation of an archaeon at the prokaryote-eukaryote interface.</title>
        <authorList>
            <person name="Imachi H."/>
            <person name="Nobu M.K."/>
            <person name="Nakahara N."/>
            <person name="Morono Y."/>
            <person name="Ogawara M."/>
            <person name="Takaki Y."/>
            <person name="Takano Y."/>
            <person name="Uematsu K."/>
            <person name="Ikuta T."/>
            <person name="Ito M."/>
            <person name="Matsui Y."/>
            <person name="Miyazaki M."/>
            <person name="Murata K."/>
            <person name="Saito Y."/>
            <person name="Sakai S."/>
            <person name="Song C."/>
            <person name="Tasumi E."/>
            <person name="Yamanaka Y."/>
            <person name="Yamaguchi T."/>
            <person name="Kamagata Y."/>
            <person name="Tamaki H."/>
            <person name="Takai K."/>
        </authorList>
    </citation>
    <scope>NUCLEOTIDE SEQUENCE [LARGE SCALE GENOMIC DNA]</scope>
    <source>
        <strain evidence="1 2">MK-D1</strain>
    </source>
</reference>
<dbReference type="PANTHER" id="PTHR43546">
    <property type="entry name" value="UPF0173 METAL-DEPENDENT HYDROLASE MJ1163-RELATED"/>
    <property type="match status" value="1"/>
</dbReference>
<dbReference type="Proteomes" id="UP000321408">
    <property type="component" value="Chromosome"/>
</dbReference>
<dbReference type="KEGG" id="psyt:DSAG12_03144"/>
<gene>
    <name evidence="1" type="ORF">DSAG12_03144</name>
</gene>
<dbReference type="Gene3D" id="3.60.15.10">
    <property type="entry name" value="Ribonuclease Z/Hydroxyacylglutathione hydrolase-like"/>
    <property type="match status" value="1"/>
</dbReference>
<dbReference type="RefSeq" id="WP_147664206.1">
    <property type="nucleotide sequence ID" value="NZ_CP042905.2"/>
</dbReference>
<name>A0A5B9DE87_9ARCH</name>
<organism evidence="1 2">
    <name type="scientific">Promethearchaeum syntrophicum</name>
    <dbReference type="NCBI Taxonomy" id="2594042"/>
    <lineage>
        <taxon>Archaea</taxon>
        <taxon>Promethearchaeati</taxon>
        <taxon>Promethearchaeota</taxon>
        <taxon>Promethearchaeia</taxon>
        <taxon>Promethearchaeales</taxon>
        <taxon>Promethearchaeaceae</taxon>
        <taxon>Promethearchaeum</taxon>
    </lineage>
</organism>